<feature type="transmembrane region" description="Helical" evidence="1">
    <location>
        <begin position="156"/>
        <end position="176"/>
    </location>
</feature>
<keyword evidence="3" id="KW-0560">Oxidoreductase</keyword>
<feature type="domain" description="ABM" evidence="2">
    <location>
        <begin position="12"/>
        <end position="100"/>
    </location>
</feature>
<reference evidence="5" key="3">
    <citation type="journal article" date="2019" name="Int. J. Syst. Evol. Microbiol.">
        <title>The Global Catalogue of Microorganisms (GCM) 10K type strain sequencing project: providing services to taxonomists for standard genome sequencing and annotation.</title>
        <authorList>
            <consortium name="The Broad Institute Genomics Platform"/>
            <consortium name="The Broad Institute Genome Sequencing Center for Infectious Disease"/>
            <person name="Wu L."/>
            <person name="Ma J."/>
        </authorList>
    </citation>
    <scope>NUCLEOTIDE SEQUENCE [LARGE SCALE GENOMIC DNA]</scope>
    <source>
        <strain evidence="5">CGMCC 1.8884</strain>
    </source>
</reference>
<evidence type="ECO:0000313" key="5">
    <source>
        <dbReference type="Proteomes" id="UP000630135"/>
    </source>
</evidence>
<dbReference type="Proteomes" id="UP000652720">
    <property type="component" value="Unassembled WGS sequence"/>
</dbReference>
<evidence type="ECO:0000313" key="4">
    <source>
        <dbReference type="EMBL" id="GGP29289.1"/>
    </source>
</evidence>
<dbReference type="GeneID" id="59163691"/>
<keyword evidence="1" id="KW-0472">Membrane</keyword>
<dbReference type="PANTHER" id="PTHR40057:SF1">
    <property type="entry name" value="SLR1162 PROTEIN"/>
    <property type="match status" value="1"/>
</dbReference>
<dbReference type="EMBL" id="BMMA01000005">
    <property type="protein sequence ID" value="GGI76799.1"/>
    <property type="molecule type" value="Genomic_DNA"/>
</dbReference>
<dbReference type="PANTHER" id="PTHR40057">
    <property type="entry name" value="SLR1162 PROTEIN"/>
    <property type="match status" value="1"/>
</dbReference>
<dbReference type="RefSeq" id="WP_017869830.1">
    <property type="nucleotide sequence ID" value="NZ_BMLZ01000008.1"/>
</dbReference>
<dbReference type="AlphaFoldDB" id="A0AAV4K1Q4"/>
<evidence type="ECO:0000313" key="6">
    <source>
        <dbReference type="Proteomes" id="UP000652720"/>
    </source>
</evidence>
<dbReference type="SUPFAM" id="SSF54909">
    <property type="entry name" value="Dimeric alpha+beta barrel"/>
    <property type="match status" value="1"/>
</dbReference>
<name>A0AAV4K1Q4_9DEIO</name>
<reference evidence="3" key="4">
    <citation type="submission" date="2023-08" db="EMBL/GenBank/DDBJ databases">
        <authorList>
            <person name="Sun Q."/>
            <person name="Zhou Y."/>
        </authorList>
    </citation>
    <scope>NUCLEOTIDE SEQUENCE</scope>
    <source>
        <strain evidence="4">CGMCC 1.8884</strain>
        <strain evidence="3">CGMCC 1.8885</strain>
    </source>
</reference>
<dbReference type="Proteomes" id="UP000630135">
    <property type="component" value="Unassembled WGS sequence"/>
</dbReference>
<organism evidence="3 6">
    <name type="scientific">Deinococcus wulumuqiensis</name>
    <dbReference type="NCBI Taxonomy" id="980427"/>
    <lineage>
        <taxon>Bacteria</taxon>
        <taxon>Thermotogati</taxon>
        <taxon>Deinococcota</taxon>
        <taxon>Deinococci</taxon>
        <taxon>Deinococcales</taxon>
        <taxon>Deinococcaceae</taxon>
        <taxon>Deinococcus</taxon>
    </lineage>
</organism>
<dbReference type="PROSITE" id="PS51725">
    <property type="entry name" value="ABM"/>
    <property type="match status" value="1"/>
</dbReference>
<protein>
    <submittedName>
        <fullName evidence="3">Antibiotic biosynthesis monooxygenase</fullName>
    </submittedName>
</protein>
<evidence type="ECO:0000259" key="2">
    <source>
        <dbReference type="PROSITE" id="PS51725"/>
    </source>
</evidence>
<evidence type="ECO:0000313" key="3">
    <source>
        <dbReference type="EMBL" id="GGI76799.1"/>
    </source>
</evidence>
<dbReference type="InterPro" id="IPR007138">
    <property type="entry name" value="ABM_dom"/>
</dbReference>
<keyword evidence="5" id="KW-1185">Reference proteome</keyword>
<reference evidence="4" key="1">
    <citation type="journal article" date="2014" name="Int. J. Syst. Evol. Microbiol.">
        <title>Complete genome of a new Firmicutes species belonging to the dominant human colonic microbiota ('Ruminococcus bicirculans') reveals two chromosomes and a selective capacity to utilize plant glucans.</title>
        <authorList>
            <consortium name="NISC Comparative Sequencing Program"/>
            <person name="Wegmann U."/>
            <person name="Louis P."/>
            <person name="Goesmann A."/>
            <person name="Henrissat B."/>
            <person name="Duncan S.H."/>
            <person name="Flint H.J."/>
        </authorList>
    </citation>
    <scope>NUCLEOTIDE SEQUENCE</scope>
    <source>
        <strain evidence="4">CGMCC 1.8884</strain>
    </source>
</reference>
<dbReference type="InterPro" id="IPR038762">
    <property type="entry name" value="ABM_predict"/>
</dbReference>
<keyword evidence="1" id="KW-1133">Transmembrane helix</keyword>
<dbReference type="InterPro" id="IPR011008">
    <property type="entry name" value="Dimeric_a/b-barrel"/>
</dbReference>
<comment type="caution">
    <text evidence="3">The sequence shown here is derived from an EMBL/GenBank/DDBJ whole genome shotgun (WGS) entry which is preliminary data.</text>
</comment>
<accession>A0AAV4K1Q4</accession>
<dbReference type="GO" id="GO:0004497">
    <property type="term" value="F:monooxygenase activity"/>
    <property type="evidence" value="ECO:0007669"/>
    <property type="project" value="UniProtKB-KW"/>
</dbReference>
<dbReference type="Gene3D" id="3.30.70.100">
    <property type="match status" value="1"/>
</dbReference>
<dbReference type="EMBL" id="BMLZ01000008">
    <property type="protein sequence ID" value="GGP29289.1"/>
    <property type="molecule type" value="Genomic_DNA"/>
</dbReference>
<keyword evidence="1" id="KW-0812">Transmembrane</keyword>
<proteinExistence type="predicted"/>
<reference evidence="3" key="2">
    <citation type="journal article" date="2014" name="Int. J. Syst. Evol. Microbiol.">
        <title>Complete genome sequence of Corynebacterium casei LMG S-19264T (=DSM 44701T), isolated from a smear-ripened cheese.</title>
        <authorList>
            <consortium name="US DOE Joint Genome Institute (JGI-PGF)"/>
            <person name="Walter F."/>
            <person name="Albersmeier A."/>
            <person name="Kalinowski J."/>
            <person name="Ruckert C."/>
        </authorList>
    </citation>
    <scope>NUCLEOTIDE SEQUENCE</scope>
    <source>
        <strain evidence="3">CGMCC 1.8885</strain>
    </source>
</reference>
<gene>
    <name evidence="4" type="ORF">GCM10008021_09400</name>
    <name evidence="3" type="ORF">GCM10010914_08870</name>
</gene>
<feature type="transmembrane region" description="Helical" evidence="1">
    <location>
        <begin position="124"/>
        <end position="144"/>
    </location>
</feature>
<dbReference type="Pfam" id="PF03992">
    <property type="entry name" value="ABM"/>
    <property type="match status" value="1"/>
</dbReference>
<evidence type="ECO:0000256" key="1">
    <source>
        <dbReference type="SAM" id="Phobius"/>
    </source>
</evidence>
<keyword evidence="3" id="KW-0503">Monooxygenase</keyword>
<sequence length="187" mass="20812">MTAEGQVQTDPVSLVIRRRIRPGKEAEYEALLAEAIGMLARMPGHRGTGIVRPAAGDREYTLMARFDNVDSAAAWEGSPQRLAWLEKIGRVVDEDLSFERQPGLDFWFTPPAAPTLRQPPRWKMALLTLGVLYPVSLSLNWLLGPHIGHWALPPRVLVQSALVVMLMTYLFMPLATRTAAGWLSSKV</sequence>